<dbReference type="PANTHER" id="PTHR11315">
    <property type="entry name" value="PROTEASE FAMILY C26 GAMMA-GLUTAMYL HYDROLASE"/>
    <property type="match status" value="1"/>
</dbReference>
<sequence length="343" mass="38454">MRVIKSIIAGLCTLTIATSSQNTTLVQVDQVNIEGDRELAKRSRPTIGVLTIRYCKENLHYVLPTYVRWLNKAGADVVAIDSRASEAEQKKLFNSLNGVVFPGASNPGSEYTRTMRRFIKWAEISARNGNPFAVVGTCYGFQRMANAFAGQKVVGNIKDTDSKRSVKLLNSSKSFRMTNGLSSRLVNALETMPVVYQNHFKGITPLKFAGNKKLSKAFRMVGTSVNTQGKEYVTMYEGKTLPFYAFQHHPETFKFIGKGKTNLRARQINMAMGKFVVAQARKNTPNVKSAKSKLIQKSRDLFINKAYFFLGKKGPFFVPKQTKEKLTRKSCSKSELDQYPPTK</sequence>
<comment type="catalytic activity">
    <reaction evidence="2">
        <text>(6S)-5,6,7,8-tetrahydrofolyl-(gamma-L-Glu)(n) + (n-1) H2O = (6S)-5,6,7,8-tetrahydrofolate + (n-1) L-glutamate</text>
        <dbReference type="Rhea" id="RHEA:56784"/>
        <dbReference type="Rhea" id="RHEA-COMP:14738"/>
        <dbReference type="ChEBI" id="CHEBI:15377"/>
        <dbReference type="ChEBI" id="CHEBI:29985"/>
        <dbReference type="ChEBI" id="CHEBI:57453"/>
        <dbReference type="ChEBI" id="CHEBI:141005"/>
        <dbReference type="EC" id="3.4.19.9"/>
    </reaction>
</comment>
<dbReference type="GO" id="GO:0046900">
    <property type="term" value="P:tetrahydrofolylpolyglutamate metabolic process"/>
    <property type="evidence" value="ECO:0007669"/>
    <property type="project" value="TreeGrafter"/>
</dbReference>
<name>A0A7S2W7R9_9STRA</name>
<dbReference type="InterPro" id="IPR029062">
    <property type="entry name" value="Class_I_gatase-like"/>
</dbReference>
<dbReference type="PANTHER" id="PTHR11315:SF0">
    <property type="entry name" value="FOLATE GAMMA-GLUTAMYL HYDROLASE"/>
    <property type="match status" value="1"/>
</dbReference>
<evidence type="ECO:0000256" key="3">
    <source>
        <dbReference type="SAM" id="SignalP"/>
    </source>
</evidence>
<dbReference type="InterPro" id="IPR017926">
    <property type="entry name" value="GATASE"/>
</dbReference>
<feature type="domain" description="Glutamine amidotransferase" evidence="4">
    <location>
        <begin position="72"/>
        <end position="252"/>
    </location>
</feature>
<evidence type="ECO:0000313" key="5">
    <source>
        <dbReference type="EMBL" id="CAD9673124.1"/>
    </source>
</evidence>
<feature type="active site" description="Nucleophile" evidence="1 2">
    <location>
        <position position="138"/>
    </location>
</feature>
<evidence type="ECO:0000259" key="4">
    <source>
        <dbReference type="Pfam" id="PF00117"/>
    </source>
</evidence>
<dbReference type="EC" id="3.4.19.9" evidence="2"/>
<protein>
    <recommendedName>
        <fullName evidence="2">folate gamma-glutamyl hydrolase</fullName>
        <ecNumber evidence="2">3.4.19.9</ecNumber>
    </recommendedName>
</protein>
<keyword evidence="3" id="KW-0732">Signal</keyword>
<dbReference type="PROSITE" id="PS51275">
    <property type="entry name" value="PEPTIDASE_C26_GGH"/>
    <property type="match status" value="1"/>
</dbReference>
<dbReference type="GO" id="GO:0034722">
    <property type="term" value="F:gamma-glutamyl-peptidase activity"/>
    <property type="evidence" value="ECO:0007669"/>
    <property type="project" value="UniProtKB-UniRule"/>
</dbReference>
<dbReference type="Pfam" id="PF00117">
    <property type="entry name" value="GATase"/>
    <property type="match status" value="1"/>
</dbReference>
<gene>
    <name evidence="5" type="ORF">QSP1433_LOCUS4199</name>
</gene>
<organism evidence="5">
    <name type="scientific">Mucochytrium quahogii</name>
    <dbReference type="NCBI Taxonomy" id="96639"/>
    <lineage>
        <taxon>Eukaryota</taxon>
        <taxon>Sar</taxon>
        <taxon>Stramenopiles</taxon>
        <taxon>Bigyra</taxon>
        <taxon>Labyrinthulomycetes</taxon>
        <taxon>Thraustochytrida</taxon>
        <taxon>Thraustochytriidae</taxon>
        <taxon>Mucochytrium</taxon>
    </lineage>
</organism>
<feature type="active site" description="Proton donor" evidence="1">
    <location>
        <position position="249"/>
    </location>
</feature>
<dbReference type="Gene3D" id="3.40.50.880">
    <property type="match status" value="1"/>
</dbReference>
<evidence type="ECO:0000256" key="1">
    <source>
        <dbReference type="PIRSR" id="PIRSR615527-1"/>
    </source>
</evidence>
<evidence type="ECO:0000256" key="2">
    <source>
        <dbReference type="PROSITE-ProRule" id="PRU00607"/>
    </source>
</evidence>
<dbReference type="SUPFAM" id="SSF52317">
    <property type="entry name" value="Class I glutamine amidotransferase-like"/>
    <property type="match status" value="1"/>
</dbReference>
<dbReference type="EMBL" id="HBHK01006896">
    <property type="protein sequence ID" value="CAD9673124.1"/>
    <property type="molecule type" value="Transcribed_RNA"/>
</dbReference>
<dbReference type="InterPro" id="IPR015527">
    <property type="entry name" value="Pept_C26_g-glut_hydrolase"/>
</dbReference>
<dbReference type="GO" id="GO:0005773">
    <property type="term" value="C:vacuole"/>
    <property type="evidence" value="ECO:0007669"/>
    <property type="project" value="TreeGrafter"/>
</dbReference>
<keyword evidence="2" id="KW-0378">Hydrolase</keyword>
<feature type="active site" evidence="2">
    <location>
        <position position="249"/>
    </location>
</feature>
<dbReference type="PROSITE" id="PS51273">
    <property type="entry name" value="GATASE_TYPE_1"/>
    <property type="match status" value="1"/>
</dbReference>
<reference evidence="5" key="1">
    <citation type="submission" date="2021-01" db="EMBL/GenBank/DDBJ databases">
        <authorList>
            <person name="Corre E."/>
            <person name="Pelletier E."/>
            <person name="Niang G."/>
            <person name="Scheremetjew M."/>
            <person name="Finn R."/>
            <person name="Kale V."/>
            <person name="Holt S."/>
            <person name="Cochrane G."/>
            <person name="Meng A."/>
            <person name="Brown T."/>
            <person name="Cohen L."/>
        </authorList>
    </citation>
    <scope>NUCLEOTIDE SEQUENCE</scope>
    <source>
        <strain evidence="5">NY070348D</strain>
    </source>
</reference>
<proteinExistence type="predicted"/>
<feature type="chain" id="PRO_5030934461" description="folate gamma-glutamyl hydrolase" evidence="3">
    <location>
        <begin position="20"/>
        <end position="343"/>
    </location>
</feature>
<accession>A0A7S2W7R9</accession>
<dbReference type="AlphaFoldDB" id="A0A7S2W7R9"/>
<feature type="signal peptide" evidence="3">
    <location>
        <begin position="1"/>
        <end position="19"/>
    </location>
</feature>